<comment type="caution">
    <text evidence="7">The sequence shown here is derived from an EMBL/GenBank/DDBJ whole genome shotgun (WGS) entry which is preliminary data.</text>
</comment>
<dbReference type="InterPro" id="IPR020103">
    <property type="entry name" value="PsdUridine_synth_cat_dom_sf"/>
</dbReference>
<dbReference type="GO" id="GO:1990481">
    <property type="term" value="P:mRNA pseudouridine synthesis"/>
    <property type="evidence" value="ECO:0007669"/>
    <property type="project" value="TreeGrafter"/>
</dbReference>
<organism evidence="7 8">
    <name type="scientific">Oryctes borbonicus</name>
    <dbReference type="NCBI Taxonomy" id="1629725"/>
    <lineage>
        <taxon>Eukaryota</taxon>
        <taxon>Metazoa</taxon>
        <taxon>Ecdysozoa</taxon>
        <taxon>Arthropoda</taxon>
        <taxon>Hexapoda</taxon>
        <taxon>Insecta</taxon>
        <taxon>Pterygota</taxon>
        <taxon>Neoptera</taxon>
        <taxon>Endopterygota</taxon>
        <taxon>Coleoptera</taxon>
        <taxon>Polyphaga</taxon>
        <taxon>Scarabaeiformia</taxon>
        <taxon>Scarabaeidae</taxon>
        <taxon>Dynastinae</taxon>
        <taxon>Oryctes</taxon>
    </lineage>
</organism>
<evidence type="ECO:0000256" key="3">
    <source>
        <dbReference type="ARBA" id="ARBA00023235"/>
    </source>
</evidence>
<feature type="non-terminal residue" evidence="7">
    <location>
        <position position="254"/>
    </location>
</feature>
<dbReference type="GO" id="GO:0009982">
    <property type="term" value="F:pseudouridine synthase activity"/>
    <property type="evidence" value="ECO:0007669"/>
    <property type="project" value="InterPro"/>
</dbReference>
<dbReference type="Gene3D" id="3.30.70.580">
    <property type="entry name" value="Pseudouridine synthase I, catalytic domain, N-terminal subdomain"/>
    <property type="match status" value="1"/>
</dbReference>
<dbReference type="PIRSF" id="PIRSF001430">
    <property type="entry name" value="tRNA_psdUrid_synth"/>
    <property type="match status" value="1"/>
</dbReference>
<feature type="binding site" evidence="5">
    <location>
        <position position="92"/>
    </location>
    <ligand>
        <name>substrate</name>
    </ligand>
</feature>
<dbReference type="InterPro" id="IPR020094">
    <property type="entry name" value="TruA/RsuA/RluB/E/F_N"/>
</dbReference>
<evidence type="ECO:0000313" key="8">
    <source>
        <dbReference type="Proteomes" id="UP000051574"/>
    </source>
</evidence>
<evidence type="ECO:0000256" key="5">
    <source>
        <dbReference type="PIRSR" id="PIRSR001430-2"/>
    </source>
</evidence>
<dbReference type="PANTHER" id="PTHR11142">
    <property type="entry name" value="PSEUDOURIDYLATE SYNTHASE"/>
    <property type="match status" value="1"/>
</dbReference>
<evidence type="ECO:0000256" key="1">
    <source>
        <dbReference type="ARBA" id="ARBA00009375"/>
    </source>
</evidence>
<dbReference type="InterPro" id="IPR001406">
    <property type="entry name" value="PsdUridine_synth_TruA"/>
</dbReference>
<dbReference type="CDD" id="cd02568">
    <property type="entry name" value="PseudoU_synth_PUS1_PUS2"/>
    <property type="match status" value="1"/>
</dbReference>
<dbReference type="FunFam" id="3.30.70.660:FF:000002">
    <property type="entry name" value="tRNA pseudouridine synthase"/>
    <property type="match status" value="1"/>
</dbReference>
<feature type="domain" description="Pseudouridine synthase I TruA alpha/beta" evidence="6">
    <location>
        <begin position="130"/>
        <end position="233"/>
    </location>
</feature>
<evidence type="ECO:0000313" key="7">
    <source>
        <dbReference type="EMBL" id="KRT81539.1"/>
    </source>
</evidence>
<dbReference type="OrthoDB" id="10256309at2759"/>
<gene>
    <name evidence="7" type="ORF">AMK59_6074</name>
</gene>
<evidence type="ECO:0000256" key="4">
    <source>
        <dbReference type="PIRSR" id="PIRSR001430-1"/>
    </source>
</evidence>
<dbReference type="InterPro" id="IPR020097">
    <property type="entry name" value="PsdUridine_synth_TruA_a/b_dom"/>
</dbReference>
<dbReference type="GO" id="GO:0005634">
    <property type="term" value="C:nucleus"/>
    <property type="evidence" value="ECO:0007669"/>
    <property type="project" value="TreeGrafter"/>
</dbReference>
<dbReference type="SUPFAM" id="SSF55120">
    <property type="entry name" value="Pseudouridine synthase"/>
    <property type="match status" value="1"/>
</dbReference>
<keyword evidence="8" id="KW-1185">Reference proteome</keyword>
<keyword evidence="2" id="KW-0819">tRNA processing</keyword>
<dbReference type="Gene3D" id="3.30.70.660">
    <property type="entry name" value="Pseudouridine synthase I, catalytic domain, C-terminal subdomain"/>
    <property type="match status" value="1"/>
</dbReference>
<protein>
    <recommendedName>
        <fullName evidence="6">Pseudouridine synthase I TruA alpha/beta domain-containing protein</fullName>
    </recommendedName>
</protein>
<reference evidence="7 8" key="1">
    <citation type="submission" date="2015-09" db="EMBL/GenBank/DDBJ databases">
        <title>Draft genome of the scarab beetle Oryctes borbonicus.</title>
        <authorList>
            <person name="Meyer J.M."/>
            <person name="Markov G.V."/>
            <person name="Baskaran P."/>
            <person name="Herrmann M."/>
            <person name="Sommer R.J."/>
            <person name="Roedelsperger C."/>
        </authorList>
    </citation>
    <scope>NUCLEOTIDE SEQUENCE [LARGE SCALE GENOMIC DNA]</scope>
    <source>
        <strain evidence="7">OB123</strain>
        <tissue evidence="7">Whole animal</tissue>
    </source>
</reference>
<evidence type="ECO:0000256" key="2">
    <source>
        <dbReference type="ARBA" id="ARBA00022694"/>
    </source>
</evidence>
<dbReference type="AlphaFoldDB" id="A0A0T6B264"/>
<comment type="similarity">
    <text evidence="1">Belongs to the tRNA pseudouridine synthase TruA family.</text>
</comment>
<proteinExistence type="inferred from homology"/>
<dbReference type="PANTHER" id="PTHR11142:SF4">
    <property type="entry name" value="PSEUDOURIDYLATE SYNTHASE 1 HOMOLOG"/>
    <property type="match status" value="1"/>
</dbReference>
<evidence type="ECO:0000259" key="6">
    <source>
        <dbReference type="Pfam" id="PF01416"/>
    </source>
</evidence>
<dbReference type="InterPro" id="IPR041708">
    <property type="entry name" value="PUS1/PUS2-like"/>
</dbReference>
<dbReference type="GO" id="GO:0003723">
    <property type="term" value="F:RNA binding"/>
    <property type="evidence" value="ECO:0007669"/>
    <property type="project" value="InterPro"/>
</dbReference>
<dbReference type="InterPro" id="IPR020095">
    <property type="entry name" value="PsdUridine_synth_TruA_C"/>
</dbReference>
<sequence length="254" mass="29351">MKTIEEELFKVLLTTDLITEEAFNQIQTIHFQRAARTDKGVSAARQVVSIKLPEVIQIDKLNSLLPEVIRIFGYKRVTKGFNSRLQCDARTYLYMLPTVAFSKLNEEHLPQESFRLNETLLEEIKNTLTRFIGTKNYHNFTSKKKANDPSANRYIMNFCCEAPFIKNDIEFAVIKVKGQSFMLHQIRKMVGLTIALVKGHASEEIFQKAFTTEDVNIPKAPGLGLVLDFVHYDKYNRRYGQDGIHDTLEWKELD</sequence>
<dbReference type="GO" id="GO:0031119">
    <property type="term" value="P:tRNA pseudouridine synthesis"/>
    <property type="evidence" value="ECO:0007669"/>
    <property type="project" value="InterPro"/>
</dbReference>
<dbReference type="EMBL" id="LJIG01016125">
    <property type="protein sequence ID" value="KRT81539.1"/>
    <property type="molecule type" value="Genomic_DNA"/>
</dbReference>
<accession>A0A0T6B264</accession>
<name>A0A0T6B264_9SCAR</name>
<keyword evidence="3" id="KW-0413">Isomerase</keyword>
<dbReference type="Pfam" id="PF01416">
    <property type="entry name" value="PseudoU_synth_1"/>
    <property type="match status" value="1"/>
</dbReference>
<dbReference type="Proteomes" id="UP000051574">
    <property type="component" value="Unassembled WGS sequence"/>
</dbReference>
<feature type="active site" description="Nucleophile" evidence="4">
    <location>
        <position position="38"/>
    </location>
</feature>